<dbReference type="GO" id="GO:0046872">
    <property type="term" value="F:metal ion binding"/>
    <property type="evidence" value="ECO:0007669"/>
    <property type="project" value="UniProtKB-KW"/>
</dbReference>
<keyword evidence="1" id="KW-0540">Nuclease</keyword>
<keyword evidence="6" id="KW-0238">DNA-binding</keyword>
<reference evidence="13 14" key="2">
    <citation type="journal article" date="2015" name="Genome Announc.">
        <title>Complete Genome Sequences of Evolved Arsenate-Resistant Metallosphaera sedula Strains.</title>
        <authorList>
            <person name="Ai C."/>
            <person name="McCarthy S."/>
            <person name="Schackwitz W."/>
            <person name="Martin J."/>
            <person name="Lipzen A."/>
            <person name="Blum P."/>
        </authorList>
    </citation>
    <scope>NUCLEOTIDE SEQUENCE [LARGE SCALE GENOMIC DNA]</scope>
    <source>
        <strain evidence="8 14">ARS120-1</strain>
        <strain evidence="9 13">ARS120-2</strain>
        <strain evidence="6 16">ARS50-1</strain>
        <strain evidence="7 15">ARS50-2</strain>
    </source>
</reference>
<dbReference type="Gene3D" id="3.40.50.1010">
    <property type="entry name" value="5'-nuclease"/>
    <property type="match status" value="1"/>
</dbReference>
<dbReference type="GO" id="GO:0003677">
    <property type="term" value="F:DNA binding"/>
    <property type="evidence" value="ECO:0007669"/>
    <property type="project" value="UniProtKB-KW"/>
</dbReference>
<dbReference type="GO" id="GO:0030490">
    <property type="term" value="P:maturation of SSU-rRNA"/>
    <property type="evidence" value="ECO:0007669"/>
    <property type="project" value="TreeGrafter"/>
</dbReference>
<dbReference type="Gene3D" id="2.20.28.10">
    <property type="match status" value="1"/>
</dbReference>
<evidence type="ECO:0000313" key="15">
    <source>
        <dbReference type="Proteomes" id="UP000062475"/>
    </source>
</evidence>
<evidence type="ECO:0000259" key="4">
    <source>
        <dbReference type="Pfam" id="PF17146"/>
    </source>
</evidence>
<name>A0A088E3L9_9CREN</name>
<dbReference type="Proteomes" id="UP000029084">
    <property type="component" value="Chromosome"/>
</dbReference>
<reference evidence="10 12" key="3">
    <citation type="submission" date="2015-07" db="EMBL/GenBank/DDBJ databases">
        <title>Physiological, transcriptional responses and genome re-sequencing of acid resistant extremely thermoacidophilic Metallosphaera sedula SARC-M1.</title>
        <authorList>
            <person name="Ai C."/>
            <person name="McCarthy S."/>
            <person name="Eckrich V."/>
            <person name="Rudrappa D."/>
            <person name="Qiu G."/>
            <person name="Blum P."/>
        </authorList>
    </citation>
    <scope>NUCLEOTIDE SEQUENCE [LARGE SCALE GENOMIC DNA]</scope>
    <source>
        <strain evidence="10 12">SARC-M1</strain>
    </source>
</reference>
<dbReference type="EMBL" id="CP012172">
    <property type="protein sequence ID" value="AKV73836.1"/>
    <property type="molecule type" value="Genomic_DNA"/>
</dbReference>
<evidence type="ECO:0000313" key="14">
    <source>
        <dbReference type="Proteomes" id="UP000062398"/>
    </source>
</evidence>
<dbReference type="GO" id="GO:0030688">
    <property type="term" value="C:preribosome, small subunit precursor"/>
    <property type="evidence" value="ECO:0007669"/>
    <property type="project" value="TreeGrafter"/>
</dbReference>
<evidence type="ECO:0000313" key="7">
    <source>
        <dbReference type="EMBL" id="AKV76077.1"/>
    </source>
</evidence>
<evidence type="ECO:0000256" key="3">
    <source>
        <dbReference type="ARBA" id="ARBA00022801"/>
    </source>
</evidence>
<evidence type="ECO:0000313" key="13">
    <source>
        <dbReference type="Proteomes" id="UP000061362"/>
    </source>
</evidence>
<dbReference type="Proteomes" id="UP000068832">
    <property type="component" value="Chromosome"/>
</dbReference>
<dbReference type="PANTHER" id="PTHR12814:SF2">
    <property type="entry name" value="RNA-BINDING PROTEIN NOB1"/>
    <property type="match status" value="1"/>
</dbReference>
<evidence type="ECO:0000256" key="1">
    <source>
        <dbReference type="ARBA" id="ARBA00022722"/>
    </source>
</evidence>
<evidence type="ECO:0000313" key="5">
    <source>
        <dbReference type="EMBL" id="AIM26901.1"/>
    </source>
</evidence>
<evidence type="ECO:0000313" key="11">
    <source>
        <dbReference type="Proteomes" id="UP000029084"/>
    </source>
</evidence>
<dbReference type="Proteomes" id="UP000061362">
    <property type="component" value="Chromosome"/>
</dbReference>
<evidence type="ECO:0000313" key="10">
    <source>
        <dbReference type="EMBL" id="AKV82821.1"/>
    </source>
</evidence>
<evidence type="ECO:0000313" key="16">
    <source>
        <dbReference type="Proteomes" id="UP000068832"/>
    </source>
</evidence>
<dbReference type="OMA" id="LYTDDYG"/>
<dbReference type="EMBL" id="CP012175">
    <property type="protein sequence ID" value="AKV80573.1"/>
    <property type="molecule type" value="Genomic_DNA"/>
</dbReference>
<evidence type="ECO:0000256" key="2">
    <source>
        <dbReference type="ARBA" id="ARBA00022723"/>
    </source>
</evidence>
<dbReference type="Pfam" id="PF17146">
    <property type="entry name" value="PIN_6"/>
    <property type="match status" value="1"/>
</dbReference>
<evidence type="ECO:0000313" key="6">
    <source>
        <dbReference type="EMBL" id="AKV73836.1"/>
    </source>
</evidence>
<feature type="domain" description="Ribonuclease PIN" evidence="4">
    <location>
        <begin position="4"/>
        <end position="89"/>
    </location>
</feature>
<dbReference type="AlphaFoldDB" id="A0A088E3L9"/>
<dbReference type="Proteomes" id="UP000062475">
    <property type="component" value="Chromosome"/>
</dbReference>
<dbReference type="PATRIC" id="fig|43687.5.peg.757"/>
<dbReference type="GO" id="GO:0016787">
    <property type="term" value="F:hydrolase activity"/>
    <property type="evidence" value="ECO:0007669"/>
    <property type="project" value="UniProtKB-KW"/>
</dbReference>
<dbReference type="InterPro" id="IPR039907">
    <property type="entry name" value="NOB1"/>
</dbReference>
<proteinExistence type="predicted"/>
<dbReference type="GO" id="GO:0004521">
    <property type="term" value="F:RNA endonuclease activity"/>
    <property type="evidence" value="ECO:0007669"/>
    <property type="project" value="TreeGrafter"/>
</dbReference>
<dbReference type="InterPro" id="IPR033411">
    <property type="entry name" value="Ribonuclease_PIN"/>
</dbReference>
<accession>A0A088E3L9</accession>
<organism evidence="5 11">
    <name type="scientific">Metallosphaera sedula</name>
    <dbReference type="NCBI Taxonomy" id="43687"/>
    <lineage>
        <taxon>Archaea</taxon>
        <taxon>Thermoproteota</taxon>
        <taxon>Thermoprotei</taxon>
        <taxon>Sulfolobales</taxon>
        <taxon>Sulfolobaceae</taxon>
        <taxon>Metallosphaera</taxon>
    </lineage>
</organism>
<evidence type="ECO:0000313" key="9">
    <source>
        <dbReference type="EMBL" id="AKV80573.1"/>
    </source>
</evidence>
<dbReference type="EMBL" id="CP012174">
    <property type="protein sequence ID" value="AKV78328.1"/>
    <property type="molecule type" value="Genomic_DNA"/>
</dbReference>
<keyword evidence="3" id="KW-0378">Hydrolase</keyword>
<gene>
    <name evidence="5" type="ORF">HA72_0739</name>
    <name evidence="6" type="ORF">MsedA_0754</name>
    <name evidence="7" type="ORF">MsedB_0754</name>
    <name evidence="8" type="ORF">MsedC_0753</name>
    <name evidence="9" type="ORF">MsedD_0754</name>
    <name evidence="10" type="ORF">MsedE_0754</name>
</gene>
<dbReference type="PANTHER" id="PTHR12814">
    <property type="entry name" value="RNA-BINDING PROTEIN NOB1"/>
    <property type="match status" value="1"/>
</dbReference>
<sequence length="164" mass="18162">MEKVIFDTAGFLSGLQNSFDKVFTTPLVIEEVRDLHSMGNLSLSMITNKIIAMEPSPSAMKTVEKVLREINDHSLTKTDKSVIALAIDLSPAVVFTDDFAVQNVLMKLGIKFSAVRLGRTAQEIKTFSYVCEGCGRTFKEPKQECPVCGGKVRKSVMRTEQRGK</sequence>
<evidence type="ECO:0000313" key="8">
    <source>
        <dbReference type="EMBL" id="AKV78328.1"/>
    </source>
</evidence>
<evidence type="ECO:0000313" key="12">
    <source>
        <dbReference type="Proteomes" id="UP000056255"/>
    </source>
</evidence>
<protein>
    <submittedName>
        <fullName evidence="6">DNA-binding protein</fullName>
    </submittedName>
    <submittedName>
        <fullName evidence="5">Nucleic acid-binding protein consists of a PIN domain and a Zn-ribbon module-like protein</fullName>
    </submittedName>
</protein>
<dbReference type="CDD" id="cd09876">
    <property type="entry name" value="PIN_Nob1-like"/>
    <property type="match status" value="1"/>
</dbReference>
<dbReference type="EMBL" id="CP008822">
    <property type="protein sequence ID" value="AIM26901.1"/>
    <property type="molecule type" value="Genomic_DNA"/>
</dbReference>
<keyword evidence="2" id="KW-0479">Metal-binding</keyword>
<dbReference type="EMBL" id="CP012176">
    <property type="protein sequence ID" value="AKV82821.1"/>
    <property type="molecule type" value="Genomic_DNA"/>
</dbReference>
<dbReference type="Proteomes" id="UP000062398">
    <property type="component" value="Chromosome"/>
</dbReference>
<reference evidence="5 11" key="1">
    <citation type="journal article" date="2014" name="J. Bacteriol.">
        <title>Role of an Archaeal PitA Transporter in the Copper and Arsenic Resistance of Metallosphaera sedula, an Extreme Thermoacidophile.</title>
        <authorList>
            <person name="McCarthy S."/>
            <person name="Ai C."/>
            <person name="Wheaton G."/>
            <person name="Tevatia R."/>
            <person name="Eckrich V."/>
            <person name="Kelly R."/>
            <person name="Blum P."/>
        </authorList>
    </citation>
    <scope>NUCLEOTIDE SEQUENCE [LARGE SCALE GENOMIC DNA]</scope>
    <source>
        <strain evidence="5 11">CuR1</strain>
    </source>
</reference>
<dbReference type="EMBL" id="CP012173">
    <property type="protein sequence ID" value="AKV76077.1"/>
    <property type="molecule type" value="Genomic_DNA"/>
</dbReference>
<dbReference type="Proteomes" id="UP000056255">
    <property type="component" value="Chromosome"/>
</dbReference>